<evidence type="ECO:0000256" key="11">
    <source>
        <dbReference type="ARBA" id="ARBA00023136"/>
    </source>
</evidence>
<evidence type="ECO:0008006" key="15">
    <source>
        <dbReference type="Google" id="ProtNLM"/>
    </source>
</evidence>
<keyword evidence="4 12" id="KW-0349">Heme</keyword>
<evidence type="ECO:0000313" key="13">
    <source>
        <dbReference type="EMBL" id="KIO12405.1"/>
    </source>
</evidence>
<evidence type="ECO:0000256" key="4">
    <source>
        <dbReference type="ARBA" id="ARBA00022617"/>
    </source>
</evidence>
<dbReference type="InterPro" id="IPR001128">
    <property type="entry name" value="Cyt_P450"/>
</dbReference>
<dbReference type="InterPro" id="IPR036396">
    <property type="entry name" value="Cyt_P450_sf"/>
</dbReference>
<keyword evidence="11" id="KW-0472">Membrane</keyword>
<name>A0A0C3PEY2_PISTI</name>
<evidence type="ECO:0000256" key="3">
    <source>
        <dbReference type="ARBA" id="ARBA00010617"/>
    </source>
</evidence>
<protein>
    <recommendedName>
        <fullName evidence="15">Cytochrome P450</fullName>
    </recommendedName>
</protein>
<proteinExistence type="inferred from homology"/>
<comment type="subcellular location">
    <subcellularLocation>
        <location evidence="2">Membrane</location>
        <topology evidence="2">Single-pass membrane protein</topology>
    </subcellularLocation>
</comment>
<dbReference type="GO" id="GO:0004497">
    <property type="term" value="F:monooxygenase activity"/>
    <property type="evidence" value="ECO:0007669"/>
    <property type="project" value="UniProtKB-KW"/>
</dbReference>
<reference evidence="13 14" key="1">
    <citation type="submission" date="2014-04" db="EMBL/GenBank/DDBJ databases">
        <authorList>
            <consortium name="DOE Joint Genome Institute"/>
            <person name="Kuo A."/>
            <person name="Kohler A."/>
            <person name="Costa M.D."/>
            <person name="Nagy L.G."/>
            <person name="Floudas D."/>
            <person name="Copeland A."/>
            <person name="Barry K.W."/>
            <person name="Cichocki N."/>
            <person name="Veneault-Fourrey C."/>
            <person name="LaButti K."/>
            <person name="Lindquist E.A."/>
            <person name="Lipzen A."/>
            <person name="Lundell T."/>
            <person name="Morin E."/>
            <person name="Murat C."/>
            <person name="Sun H."/>
            <person name="Tunlid A."/>
            <person name="Henrissat B."/>
            <person name="Grigoriev I.V."/>
            <person name="Hibbett D.S."/>
            <person name="Martin F."/>
            <person name="Nordberg H.P."/>
            <person name="Cantor M.N."/>
            <person name="Hua S.X."/>
        </authorList>
    </citation>
    <scope>NUCLEOTIDE SEQUENCE [LARGE SCALE GENOMIC DNA]</scope>
    <source>
        <strain evidence="13 14">Marx 270</strain>
    </source>
</reference>
<dbReference type="EMBL" id="KN831947">
    <property type="protein sequence ID" value="KIO12405.1"/>
    <property type="molecule type" value="Genomic_DNA"/>
</dbReference>
<keyword evidence="7" id="KW-1133">Transmembrane helix</keyword>
<evidence type="ECO:0000256" key="9">
    <source>
        <dbReference type="ARBA" id="ARBA00023004"/>
    </source>
</evidence>
<organism evidence="13 14">
    <name type="scientific">Pisolithus tinctorius Marx 270</name>
    <dbReference type="NCBI Taxonomy" id="870435"/>
    <lineage>
        <taxon>Eukaryota</taxon>
        <taxon>Fungi</taxon>
        <taxon>Dikarya</taxon>
        <taxon>Basidiomycota</taxon>
        <taxon>Agaricomycotina</taxon>
        <taxon>Agaricomycetes</taxon>
        <taxon>Agaricomycetidae</taxon>
        <taxon>Boletales</taxon>
        <taxon>Sclerodermatineae</taxon>
        <taxon>Pisolithaceae</taxon>
        <taxon>Pisolithus</taxon>
    </lineage>
</organism>
<accession>A0A0C3PEY2</accession>
<dbReference type="Proteomes" id="UP000054217">
    <property type="component" value="Unassembled WGS sequence"/>
</dbReference>
<evidence type="ECO:0000256" key="6">
    <source>
        <dbReference type="ARBA" id="ARBA00022723"/>
    </source>
</evidence>
<evidence type="ECO:0000256" key="8">
    <source>
        <dbReference type="ARBA" id="ARBA00023002"/>
    </source>
</evidence>
<evidence type="ECO:0000256" key="2">
    <source>
        <dbReference type="ARBA" id="ARBA00004167"/>
    </source>
</evidence>
<dbReference type="OrthoDB" id="3934656at2759"/>
<dbReference type="Pfam" id="PF00067">
    <property type="entry name" value="p450"/>
    <property type="match status" value="1"/>
</dbReference>
<evidence type="ECO:0000256" key="12">
    <source>
        <dbReference type="RuleBase" id="RU000461"/>
    </source>
</evidence>
<dbReference type="InterPro" id="IPR050364">
    <property type="entry name" value="Cytochrome_P450_fung"/>
</dbReference>
<evidence type="ECO:0000256" key="5">
    <source>
        <dbReference type="ARBA" id="ARBA00022692"/>
    </source>
</evidence>
<evidence type="ECO:0000256" key="1">
    <source>
        <dbReference type="ARBA" id="ARBA00001971"/>
    </source>
</evidence>
<keyword evidence="5" id="KW-0812">Transmembrane</keyword>
<reference evidence="14" key="2">
    <citation type="submission" date="2015-01" db="EMBL/GenBank/DDBJ databases">
        <title>Evolutionary Origins and Diversification of the Mycorrhizal Mutualists.</title>
        <authorList>
            <consortium name="DOE Joint Genome Institute"/>
            <consortium name="Mycorrhizal Genomics Consortium"/>
            <person name="Kohler A."/>
            <person name="Kuo A."/>
            <person name="Nagy L.G."/>
            <person name="Floudas D."/>
            <person name="Copeland A."/>
            <person name="Barry K.W."/>
            <person name="Cichocki N."/>
            <person name="Veneault-Fourrey C."/>
            <person name="LaButti K."/>
            <person name="Lindquist E.A."/>
            <person name="Lipzen A."/>
            <person name="Lundell T."/>
            <person name="Morin E."/>
            <person name="Murat C."/>
            <person name="Riley R."/>
            <person name="Ohm R."/>
            <person name="Sun H."/>
            <person name="Tunlid A."/>
            <person name="Henrissat B."/>
            <person name="Grigoriev I.V."/>
            <person name="Hibbett D.S."/>
            <person name="Martin F."/>
        </authorList>
    </citation>
    <scope>NUCLEOTIDE SEQUENCE [LARGE SCALE GENOMIC DNA]</scope>
    <source>
        <strain evidence="14">Marx 270</strain>
    </source>
</reference>
<dbReference type="Gene3D" id="1.10.630.10">
    <property type="entry name" value="Cytochrome P450"/>
    <property type="match status" value="1"/>
</dbReference>
<dbReference type="PANTHER" id="PTHR46300">
    <property type="entry name" value="P450, PUTATIVE (EUROFUNG)-RELATED-RELATED"/>
    <property type="match status" value="1"/>
</dbReference>
<evidence type="ECO:0000256" key="10">
    <source>
        <dbReference type="ARBA" id="ARBA00023033"/>
    </source>
</evidence>
<comment type="cofactor">
    <cofactor evidence="1">
        <name>heme</name>
        <dbReference type="ChEBI" id="CHEBI:30413"/>
    </cofactor>
</comment>
<dbReference type="GO" id="GO:0016020">
    <property type="term" value="C:membrane"/>
    <property type="evidence" value="ECO:0007669"/>
    <property type="project" value="UniProtKB-SubCell"/>
</dbReference>
<dbReference type="STRING" id="870435.A0A0C3PEY2"/>
<dbReference type="PROSITE" id="PS00086">
    <property type="entry name" value="CYTOCHROME_P450"/>
    <property type="match status" value="1"/>
</dbReference>
<comment type="similarity">
    <text evidence="3 12">Belongs to the cytochrome P450 family.</text>
</comment>
<keyword evidence="14" id="KW-1185">Reference proteome</keyword>
<dbReference type="InParanoid" id="A0A0C3PEY2"/>
<dbReference type="GO" id="GO:0005506">
    <property type="term" value="F:iron ion binding"/>
    <property type="evidence" value="ECO:0007669"/>
    <property type="project" value="InterPro"/>
</dbReference>
<dbReference type="SUPFAM" id="SSF48264">
    <property type="entry name" value="Cytochrome P450"/>
    <property type="match status" value="1"/>
</dbReference>
<sequence length="129" mass="14032">MTLTRCIIMFNAWAVSRDCLDPERFDPGSHLTPEGQLATQAKQNNSPFFGFGRRICPGRFFADIALSAAAAMILSAFRFEKAKDASGKAIPVEPAFVSGQVSHSVPFECSTSRILADCVMIICHVKCTS</sequence>
<keyword evidence="6 12" id="KW-0479">Metal-binding</keyword>
<dbReference type="HOGENOM" id="CLU_1949704_0_0_1"/>
<evidence type="ECO:0000256" key="7">
    <source>
        <dbReference type="ARBA" id="ARBA00022989"/>
    </source>
</evidence>
<evidence type="ECO:0000313" key="14">
    <source>
        <dbReference type="Proteomes" id="UP000054217"/>
    </source>
</evidence>
<keyword evidence="10 12" id="KW-0503">Monooxygenase</keyword>
<keyword evidence="9 12" id="KW-0408">Iron</keyword>
<dbReference type="InterPro" id="IPR017972">
    <property type="entry name" value="Cyt_P450_CS"/>
</dbReference>
<keyword evidence="8 12" id="KW-0560">Oxidoreductase</keyword>
<gene>
    <name evidence="13" type="ORF">M404DRAFT_675849</name>
</gene>
<dbReference type="AlphaFoldDB" id="A0A0C3PEY2"/>
<dbReference type="GO" id="GO:0016705">
    <property type="term" value="F:oxidoreductase activity, acting on paired donors, with incorporation or reduction of molecular oxygen"/>
    <property type="evidence" value="ECO:0007669"/>
    <property type="project" value="InterPro"/>
</dbReference>
<dbReference type="PANTHER" id="PTHR46300:SF2">
    <property type="entry name" value="CYTOCHROME P450 MONOOXYGENASE ALNH-RELATED"/>
    <property type="match status" value="1"/>
</dbReference>
<dbReference type="GO" id="GO:0020037">
    <property type="term" value="F:heme binding"/>
    <property type="evidence" value="ECO:0007669"/>
    <property type="project" value="InterPro"/>
</dbReference>